<dbReference type="EMBL" id="CP061799">
    <property type="protein sequence ID" value="QTA82629.1"/>
    <property type="molecule type" value="Genomic_DNA"/>
</dbReference>
<dbReference type="Proteomes" id="UP000663720">
    <property type="component" value="Chromosome"/>
</dbReference>
<evidence type="ECO:0000313" key="2">
    <source>
        <dbReference type="Proteomes" id="UP000663720"/>
    </source>
</evidence>
<dbReference type="AlphaFoldDB" id="A0A975BCB0"/>
<proteinExistence type="predicted"/>
<keyword evidence="2" id="KW-1185">Reference proteome</keyword>
<evidence type="ECO:0000313" key="1">
    <source>
        <dbReference type="EMBL" id="QTA82629.1"/>
    </source>
</evidence>
<reference evidence="1" key="1">
    <citation type="journal article" date="2021" name="Microb. Physiol.">
        <title>Proteogenomic Insights into the Physiology of Marine, Sulfate-Reducing, Filamentous Desulfonema limicola and Desulfonema magnum.</title>
        <authorList>
            <person name="Schnaars V."/>
            <person name="Wohlbrand L."/>
            <person name="Scheve S."/>
            <person name="Hinrichs C."/>
            <person name="Reinhardt R."/>
            <person name="Rabus R."/>
        </authorList>
    </citation>
    <scope>NUCLEOTIDE SEQUENCE</scope>
    <source>
        <strain evidence="1">5ac10</strain>
    </source>
</reference>
<protein>
    <submittedName>
        <fullName evidence="1">Uncharacterized protein</fullName>
    </submittedName>
</protein>
<name>A0A975BCB0_9BACT</name>
<dbReference type="KEGG" id="dli:dnl_50080"/>
<organism evidence="1 2">
    <name type="scientific">Desulfonema limicola</name>
    <dbReference type="NCBI Taxonomy" id="45656"/>
    <lineage>
        <taxon>Bacteria</taxon>
        <taxon>Pseudomonadati</taxon>
        <taxon>Thermodesulfobacteriota</taxon>
        <taxon>Desulfobacteria</taxon>
        <taxon>Desulfobacterales</taxon>
        <taxon>Desulfococcaceae</taxon>
        <taxon>Desulfonema</taxon>
    </lineage>
</organism>
<sequence>MKILSKIKALFRKDRGETIIVEREQFANEMREKFKGNIELLKAIEESMNRSVKRDEYVHLTE</sequence>
<accession>A0A975BCB0</accession>
<gene>
    <name evidence="1" type="ORF">dnl_50080</name>
</gene>
<dbReference type="RefSeq" id="WP_207688537.1">
    <property type="nucleotide sequence ID" value="NZ_CP061799.1"/>
</dbReference>